<dbReference type="GO" id="GO:0004674">
    <property type="term" value="F:protein serine/threonine kinase activity"/>
    <property type="evidence" value="ECO:0007669"/>
    <property type="project" value="UniProtKB-KW"/>
</dbReference>
<dbReference type="InterPro" id="IPR011009">
    <property type="entry name" value="Kinase-like_dom_sf"/>
</dbReference>
<dbReference type="GO" id="GO:0005737">
    <property type="term" value="C:cytoplasm"/>
    <property type="evidence" value="ECO:0007669"/>
    <property type="project" value="TreeGrafter"/>
</dbReference>
<evidence type="ECO:0000256" key="7">
    <source>
        <dbReference type="ARBA" id="ARBA00047899"/>
    </source>
</evidence>
<reference evidence="10 11" key="1">
    <citation type="journal article" date="2018" name="Nat. Ecol. Evol.">
        <title>Pezizomycetes genomes reveal the molecular basis of ectomycorrhizal truffle lifestyle.</title>
        <authorList>
            <person name="Murat C."/>
            <person name="Payen T."/>
            <person name="Noel B."/>
            <person name="Kuo A."/>
            <person name="Morin E."/>
            <person name="Chen J."/>
            <person name="Kohler A."/>
            <person name="Krizsan K."/>
            <person name="Balestrini R."/>
            <person name="Da Silva C."/>
            <person name="Montanini B."/>
            <person name="Hainaut M."/>
            <person name="Levati E."/>
            <person name="Barry K.W."/>
            <person name="Belfiori B."/>
            <person name="Cichocki N."/>
            <person name="Clum A."/>
            <person name="Dockter R.B."/>
            <person name="Fauchery L."/>
            <person name="Guy J."/>
            <person name="Iotti M."/>
            <person name="Le Tacon F."/>
            <person name="Lindquist E.A."/>
            <person name="Lipzen A."/>
            <person name="Malagnac F."/>
            <person name="Mello A."/>
            <person name="Molinier V."/>
            <person name="Miyauchi S."/>
            <person name="Poulain J."/>
            <person name="Riccioni C."/>
            <person name="Rubini A."/>
            <person name="Sitrit Y."/>
            <person name="Splivallo R."/>
            <person name="Traeger S."/>
            <person name="Wang M."/>
            <person name="Zifcakova L."/>
            <person name="Wipf D."/>
            <person name="Zambonelli A."/>
            <person name="Paolocci F."/>
            <person name="Nowrousian M."/>
            <person name="Ottonello S."/>
            <person name="Baldrian P."/>
            <person name="Spatafora J.W."/>
            <person name="Henrissat B."/>
            <person name="Nagy L.G."/>
            <person name="Aury J.M."/>
            <person name="Wincker P."/>
            <person name="Grigoriev I.V."/>
            <person name="Bonfante P."/>
            <person name="Martin F.M."/>
        </authorList>
    </citation>
    <scope>NUCLEOTIDE SEQUENCE [LARGE SCALE GENOMIC DNA]</scope>
    <source>
        <strain evidence="10 11">CCBAS932</strain>
    </source>
</reference>
<keyword evidence="6" id="KW-0067">ATP-binding</keyword>
<evidence type="ECO:0000313" key="10">
    <source>
        <dbReference type="EMBL" id="RPB08184.1"/>
    </source>
</evidence>
<dbReference type="PROSITE" id="PS50011">
    <property type="entry name" value="PROTEIN_KINASE_DOM"/>
    <property type="match status" value="1"/>
</dbReference>
<dbReference type="Proteomes" id="UP000277580">
    <property type="component" value="Unassembled WGS sequence"/>
</dbReference>
<comment type="catalytic activity">
    <reaction evidence="7">
        <text>L-threonyl-[protein] + ATP = O-phospho-L-threonyl-[protein] + ADP + H(+)</text>
        <dbReference type="Rhea" id="RHEA:46608"/>
        <dbReference type="Rhea" id="RHEA-COMP:11060"/>
        <dbReference type="Rhea" id="RHEA-COMP:11605"/>
        <dbReference type="ChEBI" id="CHEBI:15378"/>
        <dbReference type="ChEBI" id="CHEBI:30013"/>
        <dbReference type="ChEBI" id="CHEBI:30616"/>
        <dbReference type="ChEBI" id="CHEBI:61977"/>
        <dbReference type="ChEBI" id="CHEBI:456216"/>
        <dbReference type="EC" id="2.7.11.1"/>
    </reaction>
</comment>
<keyword evidence="11" id="KW-1185">Reference proteome</keyword>
<evidence type="ECO:0000259" key="9">
    <source>
        <dbReference type="PROSITE" id="PS50011"/>
    </source>
</evidence>
<dbReference type="SMART" id="SM00220">
    <property type="entry name" value="S_TKc"/>
    <property type="match status" value="1"/>
</dbReference>
<dbReference type="Pfam" id="PF00069">
    <property type="entry name" value="Pkinase"/>
    <property type="match status" value="2"/>
</dbReference>
<evidence type="ECO:0000256" key="5">
    <source>
        <dbReference type="ARBA" id="ARBA00022777"/>
    </source>
</evidence>
<dbReference type="InParanoid" id="A0A3N4KCC1"/>
<dbReference type="GO" id="GO:0000245">
    <property type="term" value="P:spliceosomal complex assembly"/>
    <property type="evidence" value="ECO:0007669"/>
    <property type="project" value="TreeGrafter"/>
</dbReference>
<comment type="catalytic activity">
    <reaction evidence="8">
        <text>L-seryl-[protein] + ATP = O-phospho-L-seryl-[protein] + ADP + H(+)</text>
        <dbReference type="Rhea" id="RHEA:17989"/>
        <dbReference type="Rhea" id="RHEA-COMP:9863"/>
        <dbReference type="Rhea" id="RHEA-COMP:11604"/>
        <dbReference type="ChEBI" id="CHEBI:15378"/>
        <dbReference type="ChEBI" id="CHEBI:29999"/>
        <dbReference type="ChEBI" id="CHEBI:30616"/>
        <dbReference type="ChEBI" id="CHEBI:83421"/>
        <dbReference type="ChEBI" id="CHEBI:456216"/>
        <dbReference type="EC" id="2.7.11.1"/>
    </reaction>
</comment>
<sequence length="437" mass="50046">MALLHCRLAGLRNLSRGRRSFTTTPSRLATQVKTAQQLPFPKIKSKWDEEPVSMYRQGGFHPTRLGDKIGDRYLVVRKLGWDVYYTVWLAKDLSTDRHVALKILEDSCYSGKPELLELSILRHIKTADPSHPGHSRILHMLDNFEHRGPNGKHVCMTFEPMGHDTLVLSNKLEDYQLPVGAVQELARQLFQALDYLHTRCGVIHTIDLKPRNILMDINDTEKVIRDYLLATQARGIQVQSRDCHLVRSEYIPTELPQYPNQFRFKLTGFVVSCWVDKHLVEWIQPAALRAPEVILGADWGPSVDLWNAACIFYELVTGDILFGGVALNANEQDLDTPDAKEHHIAQMIALFGPLPEDLVREGRNRLDYLGSDGKMATSRVIMPRSLAGKIKGFRPDMTDEEVETFESFLLKMLKYRPRDRKTAAEMLKDPWVRVPWE</sequence>
<dbReference type="OrthoDB" id="5979581at2759"/>
<evidence type="ECO:0000256" key="1">
    <source>
        <dbReference type="ARBA" id="ARBA00012513"/>
    </source>
</evidence>
<dbReference type="AlphaFoldDB" id="A0A3N4KCC1"/>
<organism evidence="10 11">
    <name type="scientific">Morchella conica CCBAS932</name>
    <dbReference type="NCBI Taxonomy" id="1392247"/>
    <lineage>
        <taxon>Eukaryota</taxon>
        <taxon>Fungi</taxon>
        <taxon>Dikarya</taxon>
        <taxon>Ascomycota</taxon>
        <taxon>Pezizomycotina</taxon>
        <taxon>Pezizomycetes</taxon>
        <taxon>Pezizales</taxon>
        <taxon>Morchellaceae</taxon>
        <taxon>Morchella</taxon>
    </lineage>
</organism>
<dbReference type="PANTHER" id="PTHR47634">
    <property type="entry name" value="PROTEIN KINASE DOMAIN-CONTAINING PROTEIN-RELATED"/>
    <property type="match status" value="1"/>
</dbReference>
<dbReference type="FunFam" id="1.10.510.10:FF:000275">
    <property type="entry name" value="SRSF protein kinase 2 isoform X3"/>
    <property type="match status" value="1"/>
</dbReference>
<dbReference type="InterPro" id="IPR000719">
    <property type="entry name" value="Prot_kinase_dom"/>
</dbReference>
<keyword evidence="5 10" id="KW-0418">Kinase</keyword>
<keyword evidence="4" id="KW-0547">Nucleotide-binding</keyword>
<proteinExistence type="predicted"/>
<dbReference type="SUPFAM" id="SSF56112">
    <property type="entry name" value="Protein kinase-like (PK-like)"/>
    <property type="match status" value="1"/>
</dbReference>
<keyword evidence="2" id="KW-0723">Serine/threonine-protein kinase</keyword>
<dbReference type="InterPro" id="IPR051334">
    <property type="entry name" value="SRPK"/>
</dbReference>
<accession>A0A3N4KCC1</accession>
<keyword evidence="3" id="KW-0808">Transferase</keyword>
<evidence type="ECO:0000313" key="11">
    <source>
        <dbReference type="Proteomes" id="UP000277580"/>
    </source>
</evidence>
<dbReference type="Gene3D" id="1.10.510.10">
    <property type="entry name" value="Transferase(Phosphotransferase) domain 1"/>
    <property type="match status" value="1"/>
</dbReference>
<dbReference type="STRING" id="1392247.A0A3N4KCC1"/>
<dbReference type="GO" id="GO:0005524">
    <property type="term" value="F:ATP binding"/>
    <property type="evidence" value="ECO:0007669"/>
    <property type="project" value="UniProtKB-KW"/>
</dbReference>
<dbReference type="EC" id="2.7.11.1" evidence="1"/>
<evidence type="ECO:0000256" key="8">
    <source>
        <dbReference type="ARBA" id="ARBA00048679"/>
    </source>
</evidence>
<feature type="domain" description="Protein kinase" evidence="9">
    <location>
        <begin position="73"/>
        <end position="432"/>
    </location>
</feature>
<gene>
    <name evidence="10" type="ORF">P167DRAFT_539505</name>
</gene>
<evidence type="ECO:0000256" key="6">
    <source>
        <dbReference type="ARBA" id="ARBA00022840"/>
    </source>
</evidence>
<dbReference type="GO" id="GO:0050684">
    <property type="term" value="P:regulation of mRNA processing"/>
    <property type="evidence" value="ECO:0007669"/>
    <property type="project" value="TreeGrafter"/>
</dbReference>
<evidence type="ECO:0000256" key="3">
    <source>
        <dbReference type="ARBA" id="ARBA00022679"/>
    </source>
</evidence>
<dbReference type="PANTHER" id="PTHR47634:SF9">
    <property type="entry name" value="PROTEIN KINASE DOMAIN-CONTAINING PROTEIN-RELATED"/>
    <property type="match status" value="1"/>
</dbReference>
<dbReference type="GO" id="GO:0005634">
    <property type="term" value="C:nucleus"/>
    <property type="evidence" value="ECO:0007669"/>
    <property type="project" value="TreeGrafter"/>
</dbReference>
<name>A0A3N4KCC1_9PEZI</name>
<evidence type="ECO:0000256" key="2">
    <source>
        <dbReference type="ARBA" id="ARBA00022527"/>
    </source>
</evidence>
<dbReference type="Gene3D" id="3.30.200.20">
    <property type="entry name" value="Phosphorylase Kinase, domain 1"/>
    <property type="match status" value="1"/>
</dbReference>
<evidence type="ECO:0000256" key="4">
    <source>
        <dbReference type="ARBA" id="ARBA00022741"/>
    </source>
</evidence>
<protein>
    <recommendedName>
        <fullName evidence="1">non-specific serine/threonine protein kinase</fullName>
        <ecNumber evidence="1">2.7.11.1</ecNumber>
    </recommendedName>
</protein>
<dbReference type="EMBL" id="ML119167">
    <property type="protein sequence ID" value="RPB08184.1"/>
    <property type="molecule type" value="Genomic_DNA"/>
</dbReference>